<dbReference type="AlphaFoldDB" id="A0A2A2ZBA9"/>
<dbReference type="EMBL" id="NSFD01000055">
    <property type="protein sequence ID" value="PBA23832.1"/>
    <property type="molecule type" value="Genomic_DNA"/>
</dbReference>
<accession>A0A2A2ZBA9</accession>
<dbReference type="InterPro" id="IPR003607">
    <property type="entry name" value="HD/PDEase_dom"/>
</dbReference>
<dbReference type="SUPFAM" id="SSF109604">
    <property type="entry name" value="HD-domain/PDEase-like"/>
    <property type="match status" value="1"/>
</dbReference>
<proteinExistence type="predicted"/>
<comment type="caution">
    <text evidence="2">The sequence shown here is derived from an EMBL/GenBank/DDBJ whole genome shotgun (WGS) entry which is preliminary data.</text>
</comment>
<feature type="domain" description="HD" evidence="1">
    <location>
        <begin position="27"/>
        <end position="106"/>
    </location>
</feature>
<dbReference type="Gene3D" id="1.10.3210.10">
    <property type="entry name" value="Hypothetical protein af1432"/>
    <property type="match status" value="1"/>
</dbReference>
<protein>
    <recommendedName>
        <fullName evidence="1">HD domain-containing protein</fullName>
    </recommendedName>
</protein>
<organism evidence="2 3">
    <name type="scientific">Mycobacterium avium</name>
    <dbReference type="NCBI Taxonomy" id="1764"/>
    <lineage>
        <taxon>Bacteria</taxon>
        <taxon>Bacillati</taxon>
        <taxon>Actinomycetota</taxon>
        <taxon>Actinomycetes</taxon>
        <taxon>Mycobacteriales</taxon>
        <taxon>Mycobacteriaceae</taxon>
        <taxon>Mycobacterium</taxon>
        <taxon>Mycobacterium avium complex (MAC)</taxon>
    </lineage>
</organism>
<evidence type="ECO:0000313" key="2">
    <source>
        <dbReference type="EMBL" id="PBA23832.1"/>
    </source>
</evidence>
<gene>
    <name evidence="2" type="ORF">CKJ66_26805</name>
</gene>
<reference evidence="2 3" key="1">
    <citation type="submission" date="2017-08" db="EMBL/GenBank/DDBJ databases">
        <title>Phylogenetic analysis of Mycobacterium avium complex whole genomes.</title>
        <authorList>
            <person name="Caverly L.J."/>
            <person name="Spilker T."/>
            <person name="Lipuma J."/>
        </authorList>
    </citation>
    <scope>NUCLEOTIDE SEQUENCE [LARGE SCALE GENOMIC DNA]</scope>
    <source>
        <strain evidence="2 3">FLAC0165</strain>
    </source>
</reference>
<dbReference type="Proteomes" id="UP000217768">
    <property type="component" value="Unassembled WGS sequence"/>
</dbReference>
<dbReference type="InterPro" id="IPR006674">
    <property type="entry name" value="HD_domain"/>
</dbReference>
<dbReference type="CDD" id="cd00077">
    <property type="entry name" value="HDc"/>
    <property type="match status" value="1"/>
</dbReference>
<evidence type="ECO:0000313" key="3">
    <source>
        <dbReference type="Proteomes" id="UP000217768"/>
    </source>
</evidence>
<name>A0A2A2ZBA9_MYCAV</name>
<dbReference type="Pfam" id="PF01966">
    <property type="entry name" value="HD"/>
    <property type="match status" value="1"/>
</dbReference>
<evidence type="ECO:0000259" key="1">
    <source>
        <dbReference type="Pfam" id="PF01966"/>
    </source>
</evidence>
<sequence length="383" mass="41668">MGHNSFDIVDTARELAEGFLADALPRRWAHTTGVAAMAKRLASALEPAHADTVVAAAWLHDVGYAPELAETGFHPIDGAAYVSRTAPDLWSTVNLVAHHTGAAFEAHERGLDGELAHYHFPVDIDELAILNAADMCTSPDGALIDPQVRVNEILDRYPPDSPVYRAITRSGPLLIAQARLALGAAEAAEYRERCVNVPERVEYVEPGPSWRAVWTADHRSIVTATRTAAQATSPGVVEIRFDGPTPMSEWEPDAADLLDADVRAATEAASGGQLNWHEYRAYELPPDGRGPQPGTELCVPAEWDSLSTFHFDDIARLQLDMAAQGRSIQVQQRTIATLSNVSEWRDIPIMFIDGPLDLRGLKDIPAPTILTTPPGPTHPRNQN</sequence>
<dbReference type="RefSeq" id="WP_095795221.1">
    <property type="nucleotide sequence ID" value="NZ_NSFD01000055.1"/>
</dbReference>